<protein>
    <submittedName>
        <fullName evidence="2">FO synthase subunit 1</fullName>
    </submittedName>
</protein>
<name>A0ABP0MS48_9DINO</name>
<proteinExistence type="predicted"/>
<feature type="region of interest" description="Disordered" evidence="1">
    <location>
        <begin position="1"/>
        <end position="26"/>
    </location>
</feature>
<keyword evidence="3" id="KW-1185">Reference proteome</keyword>
<accession>A0ABP0MS48</accession>
<feature type="compositionally biased region" description="Low complexity" evidence="1">
    <location>
        <begin position="7"/>
        <end position="17"/>
    </location>
</feature>
<evidence type="ECO:0000256" key="1">
    <source>
        <dbReference type="SAM" id="MobiDB-lite"/>
    </source>
</evidence>
<dbReference type="Proteomes" id="UP001642464">
    <property type="component" value="Unassembled WGS sequence"/>
</dbReference>
<gene>
    <name evidence="2" type="ORF">SCF082_LOCUS29487</name>
</gene>
<reference evidence="2 3" key="1">
    <citation type="submission" date="2024-02" db="EMBL/GenBank/DDBJ databases">
        <authorList>
            <person name="Chen Y."/>
            <person name="Shah S."/>
            <person name="Dougan E. K."/>
            <person name="Thang M."/>
            <person name="Chan C."/>
        </authorList>
    </citation>
    <scope>NUCLEOTIDE SEQUENCE [LARGE SCALE GENOMIC DNA]</scope>
</reference>
<dbReference type="EMBL" id="CAXAMM010023836">
    <property type="protein sequence ID" value="CAK9054269.1"/>
    <property type="molecule type" value="Genomic_DNA"/>
</dbReference>
<evidence type="ECO:0000313" key="2">
    <source>
        <dbReference type="EMBL" id="CAK9054269.1"/>
    </source>
</evidence>
<sequence length="340" mass="38140">MPLPPVDELSASASDAESQAERDLGAHDLMGRRRRVRRRILKKKRVPCWRQKGDALTKTLSILVQKKCGSARCKRLYDAAKAKANGPPVDLRYLQVPHARVTGDSASSKIVSYLHSLYESVAETLPDARDDPAIFSADLVSPGEIDEYAVDLVQDERAAVDRKRKRFKSLTVNTERLKQFELRYLPPGCMRDHYEGMKAVADMESDSSVMSEIVTHFLTRLALSGMVLSIVASATLASLRTGHSHEDVDQCFGSLGKFVVRHARTVETPQQFADVVQKFCHGAARPYEKERLVFILDQHRDWKGSLVEAVPVALRGIGGPGAPHWFEFHRRETLGFLRKH</sequence>
<organism evidence="2 3">
    <name type="scientific">Durusdinium trenchii</name>
    <dbReference type="NCBI Taxonomy" id="1381693"/>
    <lineage>
        <taxon>Eukaryota</taxon>
        <taxon>Sar</taxon>
        <taxon>Alveolata</taxon>
        <taxon>Dinophyceae</taxon>
        <taxon>Suessiales</taxon>
        <taxon>Symbiodiniaceae</taxon>
        <taxon>Durusdinium</taxon>
    </lineage>
</organism>
<comment type="caution">
    <text evidence="2">The sequence shown here is derived from an EMBL/GenBank/DDBJ whole genome shotgun (WGS) entry which is preliminary data.</text>
</comment>
<evidence type="ECO:0000313" key="3">
    <source>
        <dbReference type="Proteomes" id="UP001642464"/>
    </source>
</evidence>